<evidence type="ECO:0000256" key="1">
    <source>
        <dbReference type="ARBA" id="ARBA00022441"/>
    </source>
</evidence>
<gene>
    <name evidence="3" type="ORF">NDU88_001015</name>
</gene>
<dbReference type="InterPro" id="IPR006652">
    <property type="entry name" value="Kelch_1"/>
</dbReference>
<dbReference type="Proteomes" id="UP001066276">
    <property type="component" value="Chromosome 12"/>
</dbReference>
<dbReference type="Gene3D" id="2.120.10.80">
    <property type="entry name" value="Kelch-type beta propeller"/>
    <property type="match status" value="2"/>
</dbReference>
<proteinExistence type="predicted"/>
<dbReference type="Pfam" id="PF24681">
    <property type="entry name" value="Kelch_KLHDC2_KLHL20_DRC7"/>
    <property type="match status" value="2"/>
</dbReference>
<dbReference type="AlphaFoldDB" id="A0AAV7KND0"/>
<dbReference type="GO" id="GO:0030332">
    <property type="term" value="F:cyclin binding"/>
    <property type="evidence" value="ECO:0007669"/>
    <property type="project" value="TreeGrafter"/>
</dbReference>
<dbReference type="SMART" id="SM00612">
    <property type="entry name" value="Kelch"/>
    <property type="match status" value="2"/>
</dbReference>
<evidence type="ECO:0000256" key="2">
    <source>
        <dbReference type="SAM" id="MobiDB-lite"/>
    </source>
</evidence>
<keyword evidence="1" id="KW-0880">Kelch repeat</keyword>
<evidence type="ECO:0000313" key="3">
    <source>
        <dbReference type="EMBL" id="KAJ1080826.1"/>
    </source>
</evidence>
<protein>
    <submittedName>
        <fullName evidence="3">Uncharacterized protein</fullName>
    </submittedName>
</protein>
<sequence>MSCCAGPLSGVAGTGACHSEPSLPVLPGPRVSRTTPEEEPLLCVAGHPTGGEAGSCTQRSVKTPDPLQHIGEPAKRLEVRASCVERPQHPHGRPCLEPVLRRPARQACLRRKTPFVSLASAAQAHLAPSSDERRALYCRKCVRENAFWQVCGSRCQGCCARLPRAAGCCGNQANRDSYQDMSTADSSWGWKPVAHDDLFARAYHTCTVVQGKLFVFGGVKTEGPKAVPLADVVVFDAAQQSVEQVAENSRHGRSHHDAAALGGRCLCIVGGWDGTKRVSSVFSFDTESKVWDTWSEGASNDPPVGLSSHTCTKVSDHELRVVGREGGLRTQRRYASVYTLRVNAKTKTYWYKEEPSRTASRSGHCAMLLHSKGRDGKDAGYNLLVFGGRDSSDVEMAGHWGKDKMHVDTIHAPKLTEQLSYLVASNGTSREAPKGLRHHSCTMVGPFAVVFGGETLSKGRDAICNDLYIYDTRSSPPTWFHFPSTDRRQKRIGHRTCLLNDTLYLVGGFGADGKTPCPEICTLDITQRTEKEEKESTT</sequence>
<dbReference type="EMBL" id="JANPWB010000016">
    <property type="protein sequence ID" value="KAJ1080826.1"/>
    <property type="molecule type" value="Genomic_DNA"/>
</dbReference>
<comment type="caution">
    <text evidence="3">The sequence shown here is derived from an EMBL/GenBank/DDBJ whole genome shotgun (WGS) entry which is preliminary data.</text>
</comment>
<accession>A0AAV7KND0</accession>
<dbReference type="InterPro" id="IPR042941">
    <property type="entry name" value="KLDC9"/>
</dbReference>
<feature type="region of interest" description="Disordered" evidence="2">
    <location>
        <begin position="15"/>
        <end position="35"/>
    </location>
</feature>
<dbReference type="PANTHER" id="PTHR47196:SF1">
    <property type="entry name" value="KELCH DOMAIN-CONTAINING PROTEIN 9"/>
    <property type="match status" value="1"/>
</dbReference>
<dbReference type="InterPro" id="IPR015915">
    <property type="entry name" value="Kelch-typ_b-propeller"/>
</dbReference>
<name>A0AAV7KND0_PLEWA</name>
<evidence type="ECO:0000313" key="4">
    <source>
        <dbReference type="Proteomes" id="UP001066276"/>
    </source>
</evidence>
<reference evidence="3" key="1">
    <citation type="journal article" date="2022" name="bioRxiv">
        <title>Sequencing and chromosome-scale assembly of the giantPleurodeles waltlgenome.</title>
        <authorList>
            <person name="Brown T."/>
            <person name="Elewa A."/>
            <person name="Iarovenko S."/>
            <person name="Subramanian E."/>
            <person name="Araus A.J."/>
            <person name="Petzold A."/>
            <person name="Susuki M."/>
            <person name="Suzuki K.-i.T."/>
            <person name="Hayashi T."/>
            <person name="Toyoda A."/>
            <person name="Oliveira C."/>
            <person name="Osipova E."/>
            <person name="Leigh N.D."/>
            <person name="Simon A."/>
            <person name="Yun M.H."/>
        </authorList>
    </citation>
    <scope>NUCLEOTIDE SEQUENCE</scope>
    <source>
        <strain evidence="3">20211129_DDA</strain>
        <tissue evidence="3">Liver</tissue>
    </source>
</reference>
<keyword evidence="4" id="KW-1185">Reference proteome</keyword>
<dbReference type="SUPFAM" id="SSF117281">
    <property type="entry name" value="Kelch motif"/>
    <property type="match status" value="2"/>
</dbReference>
<organism evidence="3 4">
    <name type="scientific">Pleurodeles waltl</name>
    <name type="common">Iberian ribbed newt</name>
    <dbReference type="NCBI Taxonomy" id="8319"/>
    <lineage>
        <taxon>Eukaryota</taxon>
        <taxon>Metazoa</taxon>
        <taxon>Chordata</taxon>
        <taxon>Craniata</taxon>
        <taxon>Vertebrata</taxon>
        <taxon>Euteleostomi</taxon>
        <taxon>Amphibia</taxon>
        <taxon>Batrachia</taxon>
        <taxon>Caudata</taxon>
        <taxon>Salamandroidea</taxon>
        <taxon>Salamandridae</taxon>
        <taxon>Pleurodelinae</taxon>
        <taxon>Pleurodeles</taxon>
    </lineage>
</organism>
<dbReference type="PANTHER" id="PTHR47196">
    <property type="entry name" value="KELCH DOMAIN-CONTAINING PROTEIN 9"/>
    <property type="match status" value="1"/>
</dbReference>